<dbReference type="PROSITE" id="PS50088">
    <property type="entry name" value="ANK_REPEAT"/>
    <property type="match status" value="1"/>
</dbReference>
<evidence type="ECO:0000313" key="7">
    <source>
        <dbReference type="Proteomes" id="UP000198323"/>
    </source>
</evidence>
<organism evidence="6 7">
    <name type="scientific">Callipepla squamata</name>
    <name type="common">Scaled quail</name>
    <dbReference type="NCBI Taxonomy" id="9009"/>
    <lineage>
        <taxon>Eukaryota</taxon>
        <taxon>Metazoa</taxon>
        <taxon>Chordata</taxon>
        <taxon>Craniata</taxon>
        <taxon>Vertebrata</taxon>
        <taxon>Euteleostomi</taxon>
        <taxon>Archelosauria</taxon>
        <taxon>Archosauria</taxon>
        <taxon>Dinosauria</taxon>
        <taxon>Saurischia</taxon>
        <taxon>Theropoda</taxon>
        <taxon>Coelurosauria</taxon>
        <taxon>Aves</taxon>
        <taxon>Neognathae</taxon>
        <taxon>Galloanserae</taxon>
        <taxon>Galliformes</taxon>
        <taxon>Odontophoridae</taxon>
        <taxon>Callipepla</taxon>
    </lineage>
</organism>
<comment type="caution">
    <text evidence="6">The sequence shown here is derived from an EMBL/GenBank/DDBJ whole genome shotgun (WGS) entry which is preliminary data.</text>
</comment>
<reference evidence="6 7" key="1">
    <citation type="submission" date="2016-07" db="EMBL/GenBank/DDBJ databases">
        <title>Disparate Historic Effective Population Sizes Predicted by Modern Levels of Genome Diversity for the Scaled Quail (Callipepla squamata) and the Northern Bobwhite (Colinus virginianus): Inferences from First and Second Generation Draft Genome Assemblies for Sympatric New World Quail.</title>
        <authorList>
            <person name="Oldeschulte D.L."/>
            <person name="Halley Y.A."/>
            <person name="Bhattarai E.K."/>
            <person name="Brashear W.A."/>
            <person name="Hill J."/>
            <person name="Metz R.P."/>
            <person name="Johnson C.D."/>
            <person name="Rollins D."/>
            <person name="Peterson M.J."/>
            <person name="Bickhart D.M."/>
            <person name="Decker J.E."/>
            <person name="Seabury C.M."/>
        </authorList>
    </citation>
    <scope>NUCLEOTIDE SEQUENCE [LARGE SCALE GENOMIC DNA]</scope>
    <source>
        <strain evidence="6 7">Texas</strain>
        <tissue evidence="6">Leg muscle</tissue>
    </source>
</reference>
<sequence>MAQAESSAGDAQGPVCPMVNHPGRAAGRLCNGPGSARRKELREILVQSSSLSRAMRAAAVQTAASGPGLLAGLQEQTVPVVPSPALRREWLLAVVGGNCETILKLLEQDPSLMSVVDPIMGFTALHWLAKHGQQKTFAEVISRIREKGCAISVDTRTPKGGLTPLHVAAQQGHVSLVELLVKVYKADMGIRDHSGRKAWQYLPAGTSSELMELAGALAVPGSHSTGTERRAPRRWRQLSVPQFIRRAFSFFRL</sequence>
<accession>A0A226MM63</accession>
<dbReference type="EMBL" id="MCFN01000646">
    <property type="protein sequence ID" value="OXB56384.1"/>
    <property type="molecule type" value="Genomic_DNA"/>
</dbReference>
<dbReference type="PANTHER" id="PTHR14491">
    <property type="entry name" value="SOSONDOWAH, ISOFORM G"/>
    <property type="match status" value="1"/>
</dbReference>
<keyword evidence="1" id="KW-0677">Repeat</keyword>
<dbReference type="Proteomes" id="UP000198323">
    <property type="component" value="Unassembled WGS sequence"/>
</dbReference>
<dbReference type="SUPFAM" id="SSF48403">
    <property type="entry name" value="Ankyrin repeat"/>
    <property type="match status" value="1"/>
</dbReference>
<dbReference type="SMART" id="SM00248">
    <property type="entry name" value="ANK"/>
    <property type="match status" value="2"/>
</dbReference>
<evidence type="ECO:0000256" key="1">
    <source>
        <dbReference type="ARBA" id="ARBA00022737"/>
    </source>
</evidence>
<dbReference type="Pfam" id="PF12796">
    <property type="entry name" value="Ank_2"/>
    <property type="match status" value="1"/>
</dbReference>
<keyword evidence="7" id="KW-1185">Reference proteome</keyword>
<keyword evidence="2 4" id="KW-0040">ANK repeat</keyword>
<name>A0A226MM63_CALSU</name>
<gene>
    <name evidence="5" type="ORF">ASZ78_005579</name>
    <name evidence="6" type="ORF">ASZ78_012379</name>
</gene>
<feature type="repeat" description="ANK" evidence="4">
    <location>
        <begin position="160"/>
        <end position="182"/>
    </location>
</feature>
<dbReference type="Gene3D" id="1.25.40.20">
    <property type="entry name" value="Ankyrin repeat-containing domain"/>
    <property type="match status" value="1"/>
</dbReference>
<protein>
    <submittedName>
        <fullName evidence="6">Uncharacterized protein</fullName>
    </submittedName>
</protein>
<dbReference type="InterPro" id="IPR002110">
    <property type="entry name" value="Ankyrin_rpt"/>
</dbReference>
<dbReference type="PANTHER" id="PTHR14491:SF8">
    <property type="entry name" value="ANKYRIN REPEAT DOMAIN-CONTAINING PROTEIN SOWAHD"/>
    <property type="match status" value="1"/>
</dbReference>
<dbReference type="OrthoDB" id="60433at2759"/>
<dbReference type="InterPro" id="IPR036770">
    <property type="entry name" value="Ankyrin_rpt-contain_sf"/>
</dbReference>
<evidence type="ECO:0000256" key="3">
    <source>
        <dbReference type="ARBA" id="ARBA00038122"/>
    </source>
</evidence>
<evidence type="ECO:0000313" key="6">
    <source>
        <dbReference type="EMBL" id="OXB56384.1"/>
    </source>
</evidence>
<evidence type="ECO:0000313" key="5">
    <source>
        <dbReference type="EMBL" id="OXB52215.1"/>
    </source>
</evidence>
<comment type="similarity">
    <text evidence="3">Belongs to the SOWAH family.</text>
</comment>
<dbReference type="PROSITE" id="PS50297">
    <property type="entry name" value="ANK_REP_REGION"/>
    <property type="match status" value="1"/>
</dbReference>
<dbReference type="EMBL" id="MCFN01004477">
    <property type="protein sequence ID" value="OXB52215.1"/>
    <property type="molecule type" value="Genomic_DNA"/>
</dbReference>
<evidence type="ECO:0000256" key="2">
    <source>
        <dbReference type="ARBA" id="ARBA00023043"/>
    </source>
</evidence>
<evidence type="ECO:0000256" key="4">
    <source>
        <dbReference type="PROSITE-ProRule" id="PRU00023"/>
    </source>
</evidence>
<proteinExistence type="inferred from homology"/>
<dbReference type="AlphaFoldDB" id="A0A226MM63"/>